<dbReference type="SUPFAM" id="SSF48371">
    <property type="entry name" value="ARM repeat"/>
    <property type="match status" value="1"/>
</dbReference>
<dbReference type="InterPro" id="IPR016024">
    <property type="entry name" value="ARM-type_fold"/>
</dbReference>
<keyword evidence="1" id="KW-1133">Transmembrane helix</keyword>
<dbReference type="EMBL" id="SDOX01000122">
    <property type="protein sequence ID" value="TFJ81808.1"/>
    <property type="molecule type" value="Genomic_DNA"/>
</dbReference>
<reference evidence="2 3" key="1">
    <citation type="submission" date="2019-01" db="EMBL/GenBank/DDBJ databases">
        <title>Nuclear Genome Assembly of the Microalgal Biofuel strain Nannochloropsis salina CCMP1776.</title>
        <authorList>
            <person name="Hovde B."/>
        </authorList>
    </citation>
    <scope>NUCLEOTIDE SEQUENCE [LARGE SCALE GENOMIC DNA]</scope>
    <source>
        <strain evidence="2 3">CCMP1776</strain>
    </source>
</reference>
<dbReference type="AlphaFoldDB" id="A0A4D9CZJ8"/>
<sequence length="443" mass="47740">MANATFVAELEDVLPFQGRKQPHSMIRVKRIVSLAHSQDVADQQKAATDLNTLIGGNEFFPMISFAPMAHALCRLLPSHDRTVVYFAARAAKTLLLDDALRGQAVLVGLPAVLLQALQTWQEETPCLREILGSLQTLSWDKHTVKSLIACLATEYGQSTGKNTEQAGSPGSESAQVDSMGLIPYQRGAVHTKQDISSTEERDASLAPAASITSTQPMMAATSSVTLPRVGRLASILALLQARDLEVVTLSLAIVANLCAYSDTYLLTHQGFIHAVRDVLPRVLEVAQNQSRLLRCYGVATLANASANPVLLGRMKELGGGAVVEKIEQEDLKANTVAFGGTRVSECCEVVLLRLAGGKHESLGGSVASGNRNDDKLHDGGESGRVLLTKKFKFKYGNTPTLELTLDGNQNRTTVLVCIFLWVVCVFLFLQPVLRPRKTGGLGN</sequence>
<evidence type="ECO:0000313" key="3">
    <source>
        <dbReference type="Proteomes" id="UP000355283"/>
    </source>
</evidence>
<dbReference type="Gene3D" id="1.25.10.10">
    <property type="entry name" value="Leucine-rich Repeat Variant"/>
    <property type="match status" value="1"/>
</dbReference>
<dbReference type="Proteomes" id="UP000355283">
    <property type="component" value="Unassembled WGS sequence"/>
</dbReference>
<feature type="transmembrane region" description="Helical" evidence="1">
    <location>
        <begin position="413"/>
        <end position="433"/>
    </location>
</feature>
<dbReference type="InterPro" id="IPR011989">
    <property type="entry name" value="ARM-like"/>
</dbReference>
<accession>A0A4D9CZJ8</accession>
<dbReference type="OrthoDB" id="195115at2759"/>
<organism evidence="2 3">
    <name type="scientific">Nannochloropsis salina CCMP1776</name>
    <dbReference type="NCBI Taxonomy" id="1027361"/>
    <lineage>
        <taxon>Eukaryota</taxon>
        <taxon>Sar</taxon>
        <taxon>Stramenopiles</taxon>
        <taxon>Ochrophyta</taxon>
        <taxon>Eustigmatophyceae</taxon>
        <taxon>Eustigmatales</taxon>
        <taxon>Monodopsidaceae</taxon>
        <taxon>Microchloropsis</taxon>
        <taxon>Microchloropsis salina</taxon>
    </lineage>
</organism>
<protein>
    <recommendedName>
        <fullName evidence="4">Armadillo repeat-containing domain-containing protein</fullName>
    </recommendedName>
</protein>
<name>A0A4D9CZJ8_9STRA</name>
<gene>
    <name evidence="2" type="ORF">NSK_007055</name>
</gene>
<evidence type="ECO:0000256" key="1">
    <source>
        <dbReference type="SAM" id="Phobius"/>
    </source>
</evidence>
<keyword evidence="1" id="KW-0812">Transmembrane</keyword>
<evidence type="ECO:0008006" key="4">
    <source>
        <dbReference type="Google" id="ProtNLM"/>
    </source>
</evidence>
<proteinExistence type="predicted"/>
<comment type="caution">
    <text evidence="2">The sequence shown here is derived from an EMBL/GenBank/DDBJ whole genome shotgun (WGS) entry which is preliminary data.</text>
</comment>
<evidence type="ECO:0000313" key="2">
    <source>
        <dbReference type="EMBL" id="TFJ81808.1"/>
    </source>
</evidence>
<keyword evidence="1" id="KW-0472">Membrane</keyword>
<keyword evidence="3" id="KW-1185">Reference proteome</keyword>